<dbReference type="Proteomes" id="UP000440978">
    <property type="component" value="Unassembled WGS sequence"/>
</dbReference>
<keyword evidence="1" id="KW-1133">Transmembrane helix</keyword>
<evidence type="ECO:0000256" key="1">
    <source>
        <dbReference type="SAM" id="Phobius"/>
    </source>
</evidence>
<keyword evidence="3" id="KW-1185">Reference proteome</keyword>
<gene>
    <name evidence="2" type="ORF">GMB86_13945</name>
</gene>
<organism evidence="2 3">
    <name type="scientific">Terrilactibacillus tamarindi</name>
    <dbReference type="NCBI Taxonomy" id="2599694"/>
    <lineage>
        <taxon>Bacteria</taxon>
        <taxon>Bacillati</taxon>
        <taxon>Bacillota</taxon>
        <taxon>Bacilli</taxon>
        <taxon>Bacillales</taxon>
        <taxon>Bacillaceae</taxon>
        <taxon>Terrilactibacillus</taxon>
    </lineage>
</organism>
<evidence type="ECO:0000313" key="3">
    <source>
        <dbReference type="Proteomes" id="UP000440978"/>
    </source>
</evidence>
<proteinExistence type="predicted"/>
<accession>A0A6N8CSC0</accession>
<dbReference type="AlphaFoldDB" id="A0A6N8CSC0"/>
<feature type="transmembrane region" description="Helical" evidence="1">
    <location>
        <begin position="6"/>
        <end position="28"/>
    </location>
</feature>
<dbReference type="OrthoDB" id="2990891at2"/>
<feature type="transmembrane region" description="Helical" evidence="1">
    <location>
        <begin position="40"/>
        <end position="61"/>
    </location>
</feature>
<comment type="caution">
    <text evidence="2">The sequence shown here is derived from an EMBL/GenBank/DDBJ whole genome shotgun (WGS) entry which is preliminary data.</text>
</comment>
<name>A0A6N8CSC0_9BACI</name>
<protein>
    <submittedName>
        <fullName evidence="2">Uncharacterized protein</fullName>
    </submittedName>
</protein>
<keyword evidence="1" id="KW-0812">Transmembrane</keyword>
<evidence type="ECO:0000313" key="2">
    <source>
        <dbReference type="EMBL" id="MTT33109.1"/>
    </source>
</evidence>
<sequence>MMLQMLNLVLVYLLCGILISGSLTILPFRKRSWKTHAIPFLILTMLWFPVSIVTMMLAPFVHNMELD</sequence>
<reference evidence="2 3" key="1">
    <citation type="submission" date="2019-11" db="EMBL/GenBank/DDBJ databases">
        <title>Terrilactibacillus tamarindus sp. nov. BCM23-1 isolated from bark of Tamarindus indica.</title>
        <authorList>
            <person name="Kingkaew E."/>
            <person name="Tanasupawat S."/>
        </authorList>
    </citation>
    <scope>NUCLEOTIDE SEQUENCE [LARGE SCALE GENOMIC DNA]</scope>
    <source>
        <strain evidence="2 3">BCM23-1</strain>
    </source>
</reference>
<dbReference type="EMBL" id="WNHB01000027">
    <property type="protein sequence ID" value="MTT33109.1"/>
    <property type="molecule type" value="Genomic_DNA"/>
</dbReference>
<keyword evidence="1" id="KW-0472">Membrane</keyword>